<dbReference type="AlphaFoldDB" id="A0A8K0PH54"/>
<dbReference type="OrthoDB" id="5409998at2759"/>
<keyword evidence="3" id="KW-1185">Reference proteome</keyword>
<sequence length="334" mass="35878">MENAQQQQRSPLDQMQFIFDKALECTASVFQAANHGGNREKAAATALRLKQMIPAANMQFHDALDELEAEIMQAQFILKQELTALRNKQADTSINGTNGTHQPEASDVDMPDVPPQPDEVILSSETKQDRTLGNGHVQNESVNPDEPKANLNLQIDTSSKLDGSEAAELTTGGMSTMDFDSLFNDPNSASASITRSPPKAQMTEPPKPEPTAPAPPAQMQSQDNNEDLSSLLPGLESYANAADDTIDLSTPAPDTKKSEPPSTQAQNQSETQTQTQTTATNPPSNSGGSQGEQRDTTFDDLMNFADFDLGSFGGGDGDFDGSGTTFDESFFNVE</sequence>
<evidence type="ECO:0000313" key="2">
    <source>
        <dbReference type="EMBL" id="KAG8632100.1"/>
    </source>
</evidence>
<organism evidence="2 3">
    <name type="scientific">Elsinoe batatas</name>
    <dbReference type="NCBI Taxonomy" id="2601811"/>
    <lineage>
        <taxon>Eukaryota</taxon>
        <taxon>Fungi</taxon>
        <taxon>Dikarya</taxon>
        <taxon>Ascomycota</taxon>
        <taxon>Pezizomycotina</taxon>
        <taxon>Dothideomycetes</taxon>
        <taxon>Dothideomycetidae</taxon>
        <taxon>Myriangiales</taxon>
        <taxon>Elsinoaceae</taxon>
        <taxon>Elsinoe</taxon>
    </lineage>
</organism>
<protein>
    <submittedName>
        <fullName evidence="2">Uncharacterized protein</fullName>
    </submittedName>
</protein>
<feature type="region of interest" description="Disordered" evidence="1">
    <location>
        <begin position="177"/>
        <end position="334"/>
    </location>
</feature>
<feature type="compositionally biased region" description="Low complexity" evidence="1">
    <location>
        <begin position="262"/>
        <end position="281"/>
    </location>
</feature>
<feature type="compositionally biased region" description="Polar residues" evidence="1">
    <location>
        <begin position="91"/>
        <end position="103"/>
    </location>
</feature>
<evidence type="ECO:0000313" key="3">
    <source>
        <dbReference type="Proteomes" id="UP000809789"/>
    </source>
</evidence>
<proteinExistence type="predicted"/>
<reference evidence="2" key="1">
    <citation type="submission" date="2021-07" db="EMBL/GenBank/DDBJ databases">
        <title>Elsinoe batatas strain:CRI-CJ2 Genome sequencing and assembly.</title>
        <authorList>
            <person name="Huang L."/>
        </authorList>
    </citation>
    <scope>NUCLEOTIDE SEQUENCE</scope>
    <source>
        <strain evidence="2">CRI-CJ2</strain>
    </source>
</reference>
<evidence type="ECO:0000256" key="1">
    <source>
        <dbReference type="SAM" id="MobiDB-lite"/>
    </source>
</evidence>
<gene>
    <name evidence="2" type="ORF">KVT40_001240</name>
</gene>
<dbReference type="Proteomes" id="UP000809789">
    <property type="component" value="Unassembled WGS sequence"/>
</dbReference>
<accession>A0A8K0PH54</accession>
<feature type="region of interest" description="Disordered" evidence="1">
    <location>
        <begin position="91"/>
        <end position="150"/>
    </location>
</feature>
<comment type="caution">
    <text evidence="2">The sequence shown here is derived from an EMBL/GenBank/DDBJ whole genome shotgun (WGS) entry which is preliminary data.</text>
</comment>
<name>A0A8K0PH54_9PEZI</name>
<feature type="compositionally biased region" description="Polar residues" evidence="1">
    <location>
        <begin position="184"/>
        <end position="195"/>
    </location>
</feature>
<dbReference type="EMBL" id="JAESVG020000001">
    <property type="protein sequence ID" value="KAG8632100.1"/>
    <property type="molecule type" value="Genomic_DNA"/>
</dbReference>